<dbReference type="AlphaFoldDB" id="B9SR35"/>
<dbReference type="InterPro" id="IPR015300">
    <property type="entry name" value="DNA-bd_pseudobarrel_sf"/>
</dbReference>
<dbReference type="InterPro" id="IPR050655">
    <property type="entry name" value="Plant_B3_domain"/>
</dbReference>
<evidence type="ECO:0000313" key="8">
    <source>
        <dbReference type="Proteomes" id="UP000008311"/>
    </source>
</evidence>
<dbReference type="Pfam" id="PF02362">
    <property type="entry name" value="B3"/>
    <property type="match status" value="2"/>
</dbReference>
<dbReference type="InParanoid" id="B9SR35"/>
<keyword evidence="8" id="KW-1185">Reference proteome</keyword>
<dbReference type="STRING" id="3988.B9SR35"/>
<keyword evidence="5" id="KW-0539">Nucleus</keyword>
<evidence type="ECO:0000256" key="1">
    <source>
        <dbReference type="ARBA" id="ARBA00004123"/>
    </source>
</evidence>
<keyword evidence="4" id="KW-0804">Transcription</keyword>
<dbReference type="SMART" id="SM01019">
    <property type="entry name" value="B3"/>
    <property type="match status" value="2"/>
</dbReference>
<evidence type="ECO:0000259" key="6">
    <source>
        <dbReference type="PROSITE" id="PS50863"/>
    </source>
</evidence>
<feature type="domain" description="TF-B3" evidence="6">
    <location>
        <begin position="214"/>
        <end position="312"/>
    </location>
</feature>
<accession>B9SR35</accession>
<dbReference type="EMBL" id="EQ974093">
    <property type="protein sequence ID" value="EEF33937.1"/>
    <property type="molecule type" value="Genomic_DNA"/>
</dbReference>
<evidence type="ECO:0000256" key="5">
    <source>
        <dbReference type="ARBA" id="ARBA00023242"/>
    </source>
</evidence>
<organism evidence="7 8">
    <name type="scientific">Ricinus communis</name>
    <name type="common">Castor bean</name>
    <dbReference type="NCBI Taxonomy" id="3988"/>
    <lineage>
        <taxon>Eukaryota</taxon>
        <taxon>Viridiplantae</taxon>
        <taxon>Streptophyta</taxon>
        <taxon>Embryophyta</taxon>
        <taxon>Tracheophyta</taxon>
        <taxon>Spermatophyta</taxon>
        <taxon>Magnoliopsida</taxon>
        <taxon>eudicotyledons</taxon>
        <taxon>Gunneridae</taxon>
        <taxon>Pentapetalae</taxon>
        <taxon>rosids</taxon>
        <taxon>fabids</taxon>
        <taxon>Malpighiales</taxon>
        <taxon>Euphorbiaceae</taxon>
        <taxon>Acalyphoideae</taxon>
        <taxon>Acalypheae</taxon>
        <taxon>Ricinus</taxon>
    </lineage>
</organism>
<comment type="subcellular location">
    <subcellularLocation>
        <location evidence="1">Nucleus</location>
    </subcellularLocation>
</comment>
<feature type="domain" description="TF-B3" evidence="6">
    <location>
        <begin position="1"/>
        <end position="65"/>
    </location>
</feature>
<keyword evidence="3" id="KW-0238">DNA-binding</keyword>
<sequence>MSSPVILEVPGGAVWKVELLECDGEVWLEKGWRELAEHYSLEYGHFLVFKYEENSHFHVLIFDKSGSEIEYPCNSIFNYMAEPNHDGELQNHKGGNADDSSIKMLDALSSCQKMGDKFPFLQSCQMRTDSNMSEKLSWSSIHACITTNTPISTFGPQSSFIKLEKSDSSLQELGGKCARKMCIGSACEQATSLSSLHTSWALEAANNFPSKYPSFKVIVRQYHFRHSNVKMPYRFFTSHIERKAENIMLQVADRMWPVKLRERSHTVEINGGWSAFSRSNSLKAGDVCVFELIKSNVLNQGEISEFSVINSVQLTGTK</sequence>
<dbReference type="GO" id="GO:0003677">
    <property type="term" value="F:DNA binding"/>
    <property type="evidence" value="ECO:0007669"/>
    <property type="project" value="UniProtKB-KW"/>
</dbReference>
<reference evidence="8" key="1">
    <citation type="journal article" date="2010" name="Nat. Biotechnol.">
        <title>Draft genome sequence of the oilseed species Ricinus communis.</title>
        <authorList>
            <person name="Chan A.P."/>
            <person name="Crabtree J."/>
            <person name="Zhao Q."/>
            <person name="Lorenzi H."/>
            <person name="Orvis J."/>
            <person name="Puiu D."/>
            <person name="Melake-Berhan A."/>
            <person name="Jones K.M."/>
            <person name="Redman J."/>
            <person name="Chen G."/>
            <person name="Cahoon E.B."/>
            <person name="Gedil M."/>
            <person name="Stanke M."/>
            <person name="Haas B.J."/>
            <person name="Wortman J.R."/>
            <person name="Fraser-Liggett C.M."/>
            <person name="Ravel J."/>
            <person name="Rabinowicz P.D."/>
        </authorList>
    </citation>
    <scope>NUCLEOTIDE SEQUENCE [LARGE SCALE GENOMIC DNA]</scope>
    <source>
        <strain evidence="8">cv. Hale</strain>
    </source>
</reference>
<dbReference type="Proteomes" id="UP000008311">
    <property type="component" value="Unassembled WGS sequence"/>
</dbReference>
<dbReference type="GO" id="GO:0005634">
    <property type="term" value="C:nucleus"/>
    <property type="evidence" value="ECO:0007669"/>
    <property type="project" value="UniProtKB-SubCell"/>
</dbReference>
<name>B9SR35_RICCO</name>
<dbReference type="SUPFAM" id="SSF101936">
    <property type="entry name" value="DNA-binding pseudobarrel domain"/>
    <property type="match status" value="2"/>
</dbReference>
<dbReference type="Gene3D" id="2.40.330.10">
    <property type="entry name" value="DNA-binding pseudobarrel domain"/>
    <property type="match status" value="2"/>
</dbReference>
<dbReference type="InterPro" id="IPR003340">
    <property type="entry name" value="B3_DNA-bd"/>
</dbReference>
<evidence type="ECO:0000256" key="3">
    <source>
        <dbReference type="ARBA" id="ARBA00023125"/>
    </source>
</evidence>
<evidence type="ECO:0000256" key="4">
    <source>
        <dbReference type="ARBA" id="ARBA00023163"/>
    </source>
</evidence>
<evidence type="ECO:0000256" key="2">
    <source>
        <dbReference type="ARBA" id="ARBA00023015"/>
    </source>
</evidence>
<dbReference type="PROSITE" id="PS50863">
    <property type="entry name" value="B3"/>
    <property type="match status" value="2"/>
</dbReference>
<dbReference type="CDD" id="cd10017">
    <property type="entry name" value="B3_DNA"/>
    <property type="match status" value="2"/>
</dbReference>
<dbReference type="PANTHER" id="PTHR31920:SF108">
    <property type="entry name" value="B3 DOMAIN-CONTAINING TRANSCRIPTION FACTOR VRN1-LIKE"/>
    <property type="match status" value="1"/>
</dbReference>
<evidence type="ECO:0000313" key="7">
    <source>
        <dbReference type="EMBL" id="EEF33937.1"/>
    </source>
</evidence>
<keyword evidence="2" id="KW-0805">Transcription regulation</keyword>
<protein>
    <recommendedName>
        <fullName evidence="6">TF-B3 domain-containing protein</fullName>
    </recommendedName>
</protein>
<proteinExistence type="predicted"/>
<gene>
    <name evidence="7" type="ORF">RCOM_0465210</name>
</gene>
<dbReference type="PANTHER" id="PTHR31920">
    <property type="entry name" value="B3 DOMAIN-CONTAINING"/>
    <property type="match status" value="1"/>
</dbReference>